<reference evidence="2" key="1">
    <citation type="submission" date="2016-10" db="EMBL/GenBank/DDBJ databases">
        <authorList>
            <person name="de Groot N.N."/>
        </authorList>
    </citation>
    <scope>NUCLEOTIDE SEQUENCE</scope>
</reference>
<evidence type="ECO:0000256" key="1">
    <source>
        <dbReference type="SAM" id="Phobius"/>
    </source>
</evidence>
<dbReference type="EMBL" id="FPHN01000118">
    <property type="protein sequence ID" value="SFV60892.1"/>
    <property type="molecule type" value="Genomic_DNA"/>
</dbReference>
<evidence type="ECO:0000313" key="2">
    <source>
        <dbReference type="EMBL" id="SFV60892.1"/>
    </source>
</evidence>
<feature type="transmembrane region" description="Helical" evidence="1">
    <location>
        <begin position="28"/>
        <end position="50"/>
    </location>
</feature>
<keyword evidence="1" id="KW-0472">Membrane</keyword>
<name>A0A1W1C5A9_9ZZZZ</name>
<proteinExistence type="predicted"/>
<dbReference type="AlphaFoldDB" id="A0A1W1C5A9"/>
<keyword evidence="1" id="KW-1133">Transmembrane helix</keyword>
<accession>A0A1W1C5A9</accession>
<protein>
    <submittedName>
        <fullName evidence="2">Uncharacterized protein</fullName>
    </submittedName>
</protein>
<organism evidence="2">
    <name type="scientific">hydrothermal vent metagenome</name>
    <dbReference type="NCBI Taxonomy" id="652676"/>
    <lineage>
        <taxon>unclassified sequences</taxon>
        <taxon>metagenomes</taxon>
        <taxon>ecological metagenomes</taxon>
    </lineage>
</organism>
<sequence>MMSAIVVGMVGLYIMIEAGMVPNILRYISPVRIAAIAVGGTIFGVGFALLGG</sequence>
<keyword evidence="1" id="KW-0812">Transmembrane</keyword>
<gene>
    <name evidence="2" type="ORF">MNB_SV-14-1142</name>
</gene>